<evidence type="ECO:0000313" key="1">
    <source>
        <dbReference type="EMBL" id="MBW93503.1"/>
    </source>
</evidence>
<accession>A0A2P2JJ51</accession>
<proteinExistence type="predicted"/>
<name>A0A2P2JJ51_RHIMU</name>
<reference evidence="1" key="1">
    <citation type="submission" date="2018-02" db="EMBL/GenBank/DDBJ databases">
        <title>Rhizophora mucronata_Transcriptome.</title>
        <authorList>
            <person name="Meera S.P."/>
            <person name="Sreeshan A."/>
            <person name="Augustine A."/>
        </authorList>
    </citation>
    <scope>NUCLEOTIDE SEQUENCE</scope>
    <source>
        <tissue evidence="1">Leaf</tissue>
    </source>
</reference>
<organism evidence="1">
    <name type="scientific">Rhizophora mucronata</name>
    <name type="common">Asiatic mangrove</name>
    <dbReference type="NCBI Taxonomy" id="61149"/>
    <lineage>
        <taxon>Eukaryota</taxon>
        <taxon>Viridiplantae</taxon>
        <taxon>Streptophyta</taxon>
        <taxon>Embryophyta</taxon>
        <taxon>Tracheophyta</taxon>
        <taxon>Spermatophyta</taxon>
        <taxon>Magnoliopsida</taxon>
        <taxon>eudicotyledons</taxon>
        <taxon>Gunneridae</taxon>
        <taxon>Pentapetalae</taxon>
        <taxon>rosids</taxon>
        <taxon>fabids</taxon>
        <taxon>Malpighiales</taxon>
        <taxon>Rhizophoraceae</taxon>
        <taxon>Rhizophora</taxon>
    </lineage>
</organism>
<dbReference type="EMBL" id="GGEC01013020">
    <property type="protein sequence ID" value="MBW93503.1"/>
    <property type="molecule type" value="Transcribed_RNA"/>
</dbReference>
<dbReference type="AlphaFoldDB" id="A0A2P2JJ51"/>
<sequence length="31" mass="3519">MSILCQVCKIESCIFNCLPLAQDWYGSLLNI</sequence>
<protein>
    <submittedName>
        <fullName evidence="1">Uncharacterized protein</fullName>
    </submittedName>
</protein>